<feature type="signal peptide" evidence="1">
    <location>
        <begin position="1"/>
        <end position="25"/>
    </location>
</feature>
<comment type="caution">
    <text evidence="2">The sequence shown here is derived from an EMBL/GenBank/DDBJ whole genome shotgun (WGS) entry which is preliminary data.</text>
</comment>
<evidence type="ECO:0000313" key="2">
    <source>
        <dbReference type="EMBL" id="CAB1416165.1"/>
    </source>
</evidence>
<evidence type="ECO:0000313" key="3">
    <source>
        <dbReference type="Proteomes" id="UP001153269"/>
    </source>
</evidence>
<sequence length="79" mass="8293">MTHGASLSSFSFLFFSTTKSGPAVAAPWITIVDHASEVAMWIQYGGFYIVRADRSGNGGSCVALASRWTTTEAAADDGS</sequence>
<name>A0A9N7TN95_PLEPL</name>
<keyword evidence="3" id="KW-1185">Reference proteome</keyword>
<gene>
    <name evidence="2" type="ORF">PLEPLA_LOCUS3921</name>
</gene>
<accession>A0A9N7TN95</accession>
<dbReference type="EMBL" id="CADEAL010000193">
    <property type="protein sequence ID" value="CAB1416165.1"/>
    <property type="molecule type" value="Genomic_DNA"/>
</dbReference>
<evidence type="ECO:0008006" key="4">
    <source>
        <dbReference type="Google" id="ProtNLM"/>
    </source>
</evidence>
<feature type="chain" id="PRO_5040366608" description="Secreted protein" evidence="1">
    <location>
        <begin position="26"/>
        <end position="79"/>
    </location>
</feature>
<protein>
    <recommendedName>
        <fullName evidence="4">Secreted protein</fullName>
    </recommendedName>
</protein>
<reference evidence="2" key="1">
    <citation type="submission" date="2020-03" db="EMBL/GenBank/DDBJ databases">
        <authorList>
            <person name="Weist P."/>
        </authorList>
    </citation>
    <scope>NUCLEOTIDE SEQUENCE</scope>
</reference>
<keyword evidence="1" id="KW-0732">Signal</keyword>
<dbReference type="AlphaFoldDB" id="A0A9N7TN95"/>
<dbReference type="Proteomes" id="UP001153269">
    <property type="component" value="Unassembled WGS sequence"/>
</dbReference>
<organism evidence="2 3">
    <name type="scientific">Pleuronectes platessa</name>
    <name type="common">European plaice</name>
    <dbReference type="NCBI Taxonomy" id="8262"/>
    <lineage>
        <taxon>Eukaryota</taxon>
        <taxon>Metazoa</taxon>
        <taxon>Chordata</taxon>
        <taxon>Craniata</taxon>
        <taxon>Vertebrata</taxon>
        <taxon>Euteleostomi</taxon>
        <taxon>Actinopterygii</taxon>
        <taxon>Neopterygii</taxon>
        <taxon>Teleostei</taxon>
        <taxon>Neoteleostei</taxon>
        <taxon>Acanthomorphata</taxon>
        <taxon>Carangaria</taxon>
        <taxon>Pleuronectiformes</taxon>
        <taxon>Pleuronectoidei</taxon>
        <taxon>Pleuronectidae</taxon>
        <taxon>Pleuronectes</taxon>
    </lineage>
</organism>
<evidence type="ECO:0000256" key="1">
    <source>
        <dbReference type="SAM" id="SignalP"/>
    </source>
</evidence>
<proteinExistence type="predicted"/>